<dbReference type="EMBL" id="CAMGYJ010000002">
    <property type="protein sequence ID" value="CAI0382142.1"/>
    <property type="molecule type" value="Genomic_DNA"/>
</dbReference>
<protein>
    <submittedName>
        <fullName evidence="8">Uncharacterized protein</fullName>
    </submittedName>
</protein>
<feature type="non-terminal residue" evidence="8">
    <location>
        <position position="1"/>
    </location>
</feature>
<dbReference type="PANTHER" id="PTHR31113:SF3">
    <property type="entry name" value="UPF0496 PROTEIN 1"/>
    <property type="match status" value="1"/>
</dbReference>
<dbReference type="Proteomes" id="UP001154282">
    <property type="component" value="Unassembled WGS sequence"/>
</dbReference>
<dbReference type="AlphaFoldDB" id="A0AAV0HAC8"/>
<organism evidence="8 9">
    <name type="scientific">Linum tenue</name>
    <dbReference type="NCBI Taxonomy" id="586396"/>
    <lineage>
        <taxon>Eukaryota</taxon>
        <taxon>Viridiplantae</taxon>
        <taxon>Streptophyta</taxon>
        <taxon>Embryophyta</taxon>
        <taxon>Tracheophyta</taxon>
        <taxon>Spermatophyta</taxon>
        <taxon>Magnoliopsida</taxon>
        <taxon>eudicotyledons</taxon>
        <taxon>Gunneridae</taxon>
        <taxon>Pentapetalae</taxon>
        <taxon>rosids</taxon>
        <taxon>fabids</taxon>
        <taxon>Malpighiales</taxon>
        <taxon>Linaceae</taxon>
        <taxon>Linum</taxon>
    </lineage>
</organism>
<evidence type="ECO:0000256" key="6">
    <source>
        <dbReference type="SAM" id="Coils"/>
    </source>
</evidence>
<evidence type="ECO:0000256" key="1">
    <source>
        <dbReference type="ARBA" id="ARBA00004370"/>
    </source>
</evidence>
<keyword evidence="9" id="KW-1185">Reference proteome</keyword>
<dbReference type="Pfam" id="PF05055">
    <property type="entry name" value="DUF677"/>
    <property type="match status" value="1"/>
</dbReference>
<reference evidence="8" key="1">
    <citation type="submission" date="2022-08" db="EMBL/GenBank/DDBJ databases">
        <authorList>
            <person name="Gutierrez-Valencia J."/>
        </authorList>
    </citation>
    <scope>NUCLEOTIDE SEQUENCE</scope>
</reference>
<evidence type="ECO:0000256" key="2">
    <source>
        <dbReference type="ARBA" id="ARBA00009074"/>
    </source>
</evidence>
<accession>A0AAV0HAC8</accession>
<feature type="region of interest" description="Disordered" evidence="7">
    <location>
        <begin position="1"/>
        <end position="54"/>
    </location>
</feature>
<name>A0AAV0HAC8_9ROSI</name>
<dbReference type="GO" id="GO:0016020">
    <property type="term" value="C:membrane"/>
    <property type="evidence" value="ECO:0007669"/>
    <property type="project" value="UniProtKB-SubCell"/>
</dbReference>
<evidence type="ECO:0000256" key="5">
    <source>
        <dbReference type="ARBA" id="ARBA00023136"/>
    </source>
</evidence>
<evidence type="ECO:0000256" key="7">
    <source>
        <dbReference type="SAM" id="MobiDB-lite"/>
    </source>
</evidence>
<sequence length="222" mass="24068">GFVQEDAGGAEEFQGSRGSFHGGVLYSVSERPQAADPDAGEAAEQEAEAGQEIEVDPLVEEAVEHNLRRQLRGGADLFHRGGGDGSSSRGRRAGGGASIPLGSMGKWIDSLWRNYESAVKRQKELVGTMQVGSYVAIRDLETIRVMVDRLEVEMAALDKAAEFATQEDGGDAAVKIGIEEIRKKLGGFMRNVEELGVQADVCSRDIRWARTVVLQRIIKQPN</sequence>
<evidence type="ECO:0000313" key="9">
    <source>
        <dbReference type="Proteomes" id="UP001154282"/>
    </source>
</evidence>
<evidence type="ECO:0000256" key="3">
    <source>
        <dbReference type="ARBA" id="ARBA00022692"/>
    </source>
</evidence>
<keyword evidence="4" id="KW-1133">Transmembrane helix</keyword>
<evidence type="ECO:0000256" key="4">
    <source>
        <dbReference type="ARBA" id="ARBA00022989"/>
    </source>
</evidence>
<comment type="caution">
    <text evidence="8">The sequence shown here is derived from an EMBL/GenBank/DDBJ whole genome shotgun (WGS) entry which is preliminary data.</text>
</comment>
<dbReference type="PANTHER" id="PTHR31113">
    <property type="entry name" value="UPF0496 PROTEIN 3-RELATED"/>
    <property type="match status" value="1"/>
</dbReference>
<comment type="similarity">
    <text evidence="2">Belongs to the UPF0496 family.</text>
</comment>
<keyword evidence="5" id="KW-0472">Membrane</keyword>
<feature type="region of interest" description="Disordered" evidence="7">
    <location>
        <begin position="74"/>
        <end position="97"/>
    </location>
</feature>
<evidence type="ECO:0000313" key="8">
    <source>
        <dbReference type="EMBL" id="CAI0382142.1"/>
    </source>
</evidence>
<dbReference type="InterPro" id="IPR007749">
    <property type="entry name" value="DUF677"/>
</dbReference>
<comment type="subcellular location">
    <subcellularLocation>
        <location evidence="1">Membrane</location>
    </subcellularLocation>
</comment>
<feature type="compositionally biased region" description="Acidic residues" evidence="7">
    <location>
        <begin position="38"/>
        <end position="54"/>
    </location>
</feature>
<proteinExistence type="inferred from homology"/>
<keyword evidence="6" id="KW-0175">Coiled coil</keyword>
<gene>
    <name evidence="8" type="ORF">LITE_LOCUS3442</name>
</gene>
<feature type="coiled-coil region" evidence="6">
    <location>
        <begin position="140"/>
        <end position="167"/>
    </location>
</feature>
<keyword evidence="3" id="KW-0812">Transmembrane</keyword>